<evidence type="ECO:0000313" key="13">
    <source>
        <dbReference type="Proteomes" id="UP000324585"/>
    </source>
</evidence>
<evidence type="ECO:0000256" key="2">
    <source>
        <dbReference type="ARBA" id="ARBA00014334"/>
    </source>
</evidence>
<evidence type="ECO:0000256" key="8">
    <source>
        <dbReference type="ARBA" id="ARBA00023136"/>
    </source>
</evidence>
<keyword evidence="3" id="KW-0813">Transport</keyword>
<dbReference type="InterPro" id="IPR003439">
    <property type="entry name" value="ABC_transporter-like_ATP-bd"/>
</dbReference>
<dbReference type="Pfam" id="PF00005">
    <property type="entry name" value="ABC_tran"/>
    <property type="match status" value="1"/>
</dbReference>
<dbReference type="GO" id="GO:0005778">
    <property type="term" value="C:peroxisomal membrane"/>
    <property type="evidence" value="ECO:0007669"/>
    <property type="project" value="TreeGrafter"/>
</dbReference>
<dbReference type="Gene3D" id="3.40.50.300">
    <property type="entry name" value="P-loop containing nucleotide triphosphate hydrolases"/>
    <property type="match status" value="1"/>
</dbReference>
<evidence type="ECO:0000256" key="5">
    <source>
        <dbReference type="ARBA" id="ARBA00022741"/>
    </source>
</evidence>
<dbReference type="InterPro" id="IPR050835">
    <property type="entry name" value="ABC_transporter_sub-D"/>
</dbReference>
<dbReference type="CDD" id="cd03223">
    <property type="entry name" value="ABCD_peroxisomal_ALDP"/>
    <property type="match status" value="1"/>
</dbReference>
<dbReference type="GO" id="GO:0140359">
    <property type="term" value="F:ABC-type transporter activity"/>
    <property type="evidence" value="ECO:0007669"/>
    <property type="project" value="InterPro"/>
</dbReference>
<dbReference type="InterPro" id="IPR003593">
    <property type="entry name" value="AAA+_ATPase"/>
</dbReference>
<dbReference type="PROSITE" id="PS00211">
    <property type="entry name" value="ABC_TRANSPORTER_1"/>
    <property type="match status" value="1"/>
</dbReference>
<evidence type="ECO:0000256" key="10">
    <source>
        <dbReference type="SAM" id="Phobius"/>
    </source>
</evidence>
<dbReference type="OrthoDB" id="422637at2759"/>
<dbReference type="GO" id="GO:0015910">
    <property type="term" value="P:long-chain fatty acid import into peroxisome"/>
    <property type="evidence" value="ECO:0007669"/>
    <property type="project" value="TreeGrafter"/>
</dbReference>
<evidence type="ECO:0000313" key="12">
    <source>
        <dbReference type="EMBL" id="KAA8497386.1"/>
    </source>
</evidence>
<sequence length="862" mass="95302">MPLVMGDALLKWQKYGHFGKQRGGTYVALAAGVLAAGIAAKQMLPARASSVPVGAVANEAPDMLALGAPRSGGAAAAQKKAEEQAGGSKNLAVDAEFARTLFRFVKICIPGVLSKEFRMAVAVAALLVCRSYLDVWTSDNGGEVVKAIVGKNRQGFLRHAVRDLLCMMFPIALVNNLLKYSISRLKTMMRKRLSLHFHEMYLSSNTFYRISNLDKRMRNVDQLLTTDIDRFTSSMADLYSNLSKPILDILLFSYRLSKTLGMGGPILMIGYFMAMSGVLRSIQPPFGRLAADEQRLEGEYRLHHSRLIVHSEEIAFYRGGGREKMFINEAFSRVVRHLHKIFAHRLFIGIADSILIKYVATVVGYCIVSIPVFFADSISLSSLWPASWSWGPGAGIAHAAPKVKKEESASDIAGVYTRNSRLLISLAGAIGRLVLAAKEVTKLTGYCSRVADLQMVLDEVVEAERLANNSSTSPRTPAGLGARRASRRLIEPIDGSSSSSSLQPSDAEHPSDKEDEHQQMGRRAESIDDTYRSSSDDDRTPSRAASAEAAKARAKRHELRLKLAIKSKTKNVNRDLSWSEGLSSANSASTNELIMQRKVERAMVPGSLVIGGDHLVKFVDVHIVSPDRILLCRSLNMEIHRGTNVLITGPNGCGKSSTFRVLAGIWPLYYGTLIRPRSDRLFYVPQRPYLALGTLRDQIIYPLQWEQAQTKHLATDATMWRLLEEVHLLEVARRKGGLDVELDWSEVLSGGEKQRLAMARLFFHRPAFAVLDECTSAVSLDVEGFLYTRAKDLGISLITVSHRPSLWRFHEMLLKFDGQGGYEYRRIQPSDVPGLTFSVGEAETQSLSPDHSEEQIIQSAPV</sequence>
<dbReference type="AlphaFoldDB" id="A0A5J4Z191"/>
<name>A0A5J4Z191_PORPP</name>
<dbReference type="Proteomes" id="UP000324585">
    <property type="component" value="Unassembled WGS sequence"/>
</dbReference>
<dbReference type="InterPro" id="IPR027417">
    <property type="entry name" value="P-loop_NTPase"/>
</dbReference>
<feature type="region of interest" description="Disordered" evidence="9">
    <location>
        <begin position="493"/>
        <end position="553"/>
    </location>
</feature>
<dbReference type="GO" id="GO:0007031">
    <property type="term" value="P:peroxisome organization"/>
    <property type="evidence" value="ECO:0007669"/>
    <property type="project" value="TreeGrafter"/>
</dbReference>
<feature type="transmembrane region" description="Helical" evidence="10">
    <location>
        <begin position="260"/>
        <end position="279"/>
    </location>
</feature>
<evidence type="ECO:0000256" key="4">
    <source>
        <dbReference type="ARBA" id="ARBA00022692"/>
    </source>
</evidence>
<feature type="compositionally biased region" description="Basic and acidic residues" evidence="9">
    <location>
        <begin position="506"/>
        <end position="541"/>
    </location>
</feature>
<dbReference type="GO" id="GO:0042760">
    <property type="term" value="P:very long-chain fatty acid catabolic process"/>
    <property type="evidence" value="ECO:0007669"/>
    <property type="project" value="TreeGrafter"/>
</dbReference>
<evidence type="ECO:0000259" key="11">
    <source>
        <dbReference type="PROSITE" id="PS50893"/>
    </source>
</evidence>
<gene>
    <name evidence="12" type="ORF">FVE85_1115</name>
</gene>
<dbReference type="OMA" id="DRFWASI"/>
<comment type="similarity">
    <text evidence="1">Belongs to the ABC transporter superfamily. ABCD family. Peroxisomal fatty acyl CoA transporter (TC 3.A.1.203) subfamily.</text>
</comment>
<protein>
    <recommendedName>
        <fullName evidence="2">Probable ATP-dependent transporter ycf16</fullName>
    </recommendedName>
</protein>
<dbReference type="SMART" id="SM00382">
    <property type="entry name" value="AAA"/>
    <property type="match status" value="1"/>
</dbReference>
<dbReference type="GO" id="GO:0006635">
    <property type="term" value="P:fatty acid beta-oxidation"/>
    <property type="evidence" value="ECO:0007669"/>
    <property type="project" value="TreeGrafter"/>
</dbReference>
<evidence type="ECO:0000256" key="7">
    <source>
        <dbReference type="ARBA" id="ARBA00022989"/>
    </source>
</evidence>
<reference evidence="13" key="1">
    <citation type="journal article" date="2019" name="Nat. Commun.">
        <title>Expansion of phycobilisome linker gene families in mesophilic red algae.</title>
        <authorList>
            <person name="Lee J."/>
            <person name="Kim D."/>
            <person name="Bhattacharya D."/>
            <person name="Yoon H.S."/>
        </authorList>
    </citation>
    <scope>NUCLEOTIDE SEQUENCE [LARGE SCALE GENOMIC DNA]</scope>
    <source>
        <strain evidence="13">CCMP 1328</strain>
    </source>
</reference>
<dbReference type="InterPro" id="IPR011527">
    <property type="entry name" value="ABC1_TM_dom"/>
</dbReference>
<evidence type="ECO:0000256" key="3">
    <source>
        <dbReference type="ARBA" id="ARBA00022448"/>
    </source>
</evidence>
<dbReference type="PROSITE" id="PS50893">
    <property type="entry name" value="ABC_TRANSPORTER_2"/>
    <property type="match status" value="1"/>
</dbReference>
<evidence type="ECO:0000256" key="1">
    <source>
        <dbReference type="ARBA" id="ARBA00008575"/>
    </source>
</evidence>
<comment type="caution">
    <text evidence="12">The sequence shown here is derived from an EMBL/GenBank/DDBJ whole genome shotgun (WGS) entry which is preliminary data.</text>
</comment>
<keyword evidence="6" id="KW-0067">ATP-binding</keyword>
<keyword evidence="4 10" id="KW-0812">Transmembrane</keyword>
<dbReference type="PANTHER" id="PTHR11384:SF67">
    <property type="entry name" value="ATP-BINDING CASSETTE SUB-FAMILY D MEMBER 1"/>
    <property type="match status" value="1"/>
</dbReference>
<organism evidence="12 13">
    <name type="scientific">Porphyridium purpureum</name>
    <name type="common">Red alga</name>
    <name type="synonym">Porphyridium cruentum</name>
    <dbReference type="NCBI Taxonomy" id="35688"/>
    <lineage>
        <taxon>Eukaryota</taxon>
        <taxon>Rhodophyta</taxon>
        <taxon>Bangiophyceae</taxon>
        <taxon>Porphyridiales</taxon>
        <taxon>Porphyridiaceae</taxon>
        <taxon>Porphyridium</taxon>
    </lineage>
</organism>
<evidence type="ECO:0000256" key="9">
    <source>
        <dbReference type="SAM" id="MobiDB-lite"/>
    </source>
</evidence>
<proteinExistence type="inferred from homology"/>
<evidence type="ECO:0000256" key="6">
    <source>
        <dbReference type="ARBA" id="ARBA00022840"/>
    </source>
</evidence>
<dbReference type="GO" id="GO:0005524">
    <property type="term" value="F:ATP binding"/>
    <property type="evidence" value="ECO:0007669"/>
    <property type="project" value="UniProtKB-KW"/>
</dbReference>
<dbReference type="GO" id="GO:0016887">
    <property type="term" value="F:ATP hydrolysis activity"/>
    <property type="evidence" value="ECO:0007669"/>
    <property type="project" value="InterPro"/>
</dbReference>
<dbReference type="Pfam" id="PF06472">
    <property type="entry name" value="ABC_membrane_2"/>
    <property type="match status" value="1"/>
</dbReference>
<dbReference type="InterPro" id="IPR017871">
    <property type="entry name" value="ABC_transporter-like_CS"/>
</dbReference>
<keyword evidence="5" id="KW-0547">Nucleotide-binding</keyword>
<feature type="domain" description="ABC transporter" evidence="11">
    <location>
        <begin position="616"/>
        <end position="842"/>
    </location>
</feature>
<accession>A0A5J4Z191</accession>
<dbReference type="PANTHER" id="PTHR11384">
    <property type="entry name" value="ATP-BINDING CASSETTE, SUB-FAMILY D MEMBER"/>
    <property type="match status" value="1"/>
</dbReference>
<dbReference type="GO" id="GO:0005324">
    <property type="term" value="F:long-chain fatty acid transmembrane transporter activity"/>
    <property type="evidence" value="ECO:0007669"/>
    <property type="project" value="TreeGrafter"/>
</dbReference>
<dbReference type="EMBL" id="VRMN01000002">
    <property type="protein sequence ID" value="KAA8497386.1"/>
    <property type="molecule type" value="Genomic_DNA"/>
</dbReference>
<keyword evidence="7 10" id="KW-1133">Transmembrane helix</keyword>
<dbReference type="SUPFAM" id="SSF52540">
    <property type="entry name" value="P-loop containing nucleoside triphosphate hydrolases"/>
    <property type="match status" value="1"/>
</dbReference>
<keyword evidence="8 10" id="KW-0472">Membrane</keyword>
<feature type="transmembrane region" description="Helical" evidence="10">
    <location>
        <begin position="346"/>
        <end position="374"/>
    </location>
</feature>
<keyword evidence="13" id="KW-1185">Reference proteome</keyword>